<dbReference type="PANTHER" id="PTHR43767">
    <property type="entry name" value="LONG-CHAIN-FATTY-ACID--COA LIGASE"/>
    <property type="match status" value="1"/>
</dbReference>
<feature type="domain" description="AMP-binding enzyme C-terminal" evidence="2">
    <location>
        <begin position="401"/>
        <end position="476"/>
    </location>
</feature>
<dbReference type="PROSITE" id="PS00455">
    <property type="entry name" value="AMP_BINDING"/>
    <property type="match status" value="1"/>
</dbReference>
<dbReference type="InterPro" id="IPR020845">
    <property type="entry name" value="AMP-binding_CS"/>
</dbReference>
<evidence type="ECO:0000259" key="1">
    <source>
        <dbReference type="Pfam" id="PF00501"/>
    </source>
</evidence>
<comment type="caution">
    <text evidence="3">The sequence shown here is derived from an EMBL/GenBank/DDBJ whole genome shotgun (WGS) entry which is preliminary data.</text>
</comment>
<dbReference type="InterPro" id="IPR042099">
    <property type="entry name" value="ANL_N_sf"/>
</dbReference>
<dbReference type="Proteomes" id="UP000886381">
    <property type="component" value="Unassembled WGS sequence"/>
</dbReference>
<dbReference type="Gene3D" id="3.30.300.30">
    <property type="match status" value="1"/>
</dbReference>
<sequence length="491" mass="54727">MNLATILYKKGPKNKKVFLYFNQQEYTFEDAEKRSSSIANYLQANGIKPDDKVAIISGNRPEFIFSYFGILKVGGIVVPVNPLLTPFELSYILEHSDTKFVIYDDQLKPKLQHIKINSLAMGQISSLEYKPFIPLDRNDHDVAAILYTSGTTGRPKGAMLTHKNLLSNIKSVSKAIQCDEKDKFILVLPLFHSFGATVGMLTPINLNASIILLPRFTPESVLESISKQKGTVFLGVPSMFSLLSMVKEEEIAGFDLSSWRFCISGGAPLPTAVLEAFERKYGVMIYEGDGPTECSPVTSVNPIGGKRKIGSIGTPIPDVKMAIMDDNCNLLPPGSEGEIVVKGPNVFKGYYKDEQATKESFCGEYFRTGDIGKMDEEGYFYIIDRKKDMIIVNGMNVYPREIEELLYKIDGIKEAACIGKPHHLHGEIPVCYIVIEEGKKVDIKQINQELRKYLAPYKVPRSIEIVESLPKTSTGKISKVLLREKVLGKQS</sequence>
<dbReference type="AlphaFoldDB" id="A0A7V0Q6M0"/>
<dbReference type="GO" id="GO:0016878">
    <property type="term" value="F:acid-thiol ligase activity"/>
    <property type="evidence" value="ECO:0007669"/>
    <property type="project" value="UniProtKB-ARBA"/>
</dbReference>
<dbReference type="InterPro" id="IPR025110">
    <property type="entry name" value="AMP-bd_C"/>
</dbReference>
<keyword evidence="3" id="KW-0436">Ligase</keyword>
<dbReference type="SUPFAM" id="SSF56801">
    <property type="entry name" value="Acetyl-CoA synthetase-like"/>
    <property type="match status" value="1"/>
</dbReference>
<dbReference type="CDD" id="cd05936">
    <property type="entry name" value="FC-FACS_FadD_like"/>
    <property type="match status" value="1"/>
</dbReference>
<accession>A0A7V0Q6M0</accession>
<proteinExistence type="predicted"/>
<dbReference type="EMBL" id="DRDR01000155">
    <property type="protein sequence ID" value="HDL60520.1"/>
    <property type="molecule type" value="Genomic_DNA"/>
</dbReference>
<protein>
    <submittedName>
        <fullName evidence="3">Long-chain fatty acid--CoA ligase</fullName>
    </submittedName>
</protein>
<evidence type="ECO:0000259" key="2">
    <source>
        <dbReference type="Pfam" id="PF13193"/>
    </source>
</evidence>
<name>A0A7V0Q6M0_UNCW3</name>
<evidence type="ECO:0000313" key="3">
    <source>
        <dbReference type="EMBL" id="HDL60520.1"/>
    </source>
</evidence>
<dbReference type="InterPro" id="IPR050237">
    <property type="entry name" value="ATP-dep_AMP-bd_enzyme"/>
</dbReference>
<dbReference type="Pfam" id="PF00501">
    <property type="entry name" value="AMP-binding"/>
    <property type="match status" value="1"/>
</dbReference>
<dbReference type="InterPro" id="IPR045851">
    <property type="entry name" value="AMP-bd_C_sf"/>
</dbReference>
<dbReference type="Gene3D" id="3.40.50.12780">
    <property type="entry name" value="N-terminal domain of ligase-like"/>
    <property type="match status" value="1"/>
</dbReference>
<feature type="domain" description="AMP-dependent synthetase/ligase" evidence="1">
    <location>
        <begin position="15"/>
        <end position="351"/>
    </location>
</feature>
<dbReference type="Pfam" id="PF13193">
    <property type="entry name" value="AMP-binding_C"/>
    <property type="match status" value="1"/>
</dbReference>
<organism evidence="3">
    <name type="scientific">candidate division WOR-3 bacterium</name>
    <dbReference type="NCBI Taxonomy" id="2052148"/>
    <lineage>
        <taxon>Bacteria</taxon>
        <taxon>Bacteria division WOR-3</taxon>
    </lineage>
</organism>
<dbReference type="InterPro" id="IPR000873">
    <property type="entry name" value="AMP-dep_synth/lig_dom"/>
</dbReference>
<gene>
    <name evidence="3" type="ORF">ENH14_03585</name>
</gene>
<dbReference type="PANTHER" id="PTHR43767:SF1">
    <property type="entry name" value="NONRIBOSOMAL PEPTIDE SYNTHASE PES1 (EUROFUNG)-RELATED"/>
    <property type="match status" value="1"/>
</dbReference>
<reference evidence="3" key="1">
    <citation type="journal article" date="2020" name="mSystems">
        <title>Genome- and Community-Level Interaction Insights into Carbon Utilization and Element Cycling Functions of Hydrothermarchaeota in Hydrothermal Sediment.</title>
        <authorList>
            <person name="Zhou Z."/>
            <person name="Liu Y."/>
            <person name="Xu W."/>
            <person name="Pan J."/>
            <person name="Luo Z.H."/>
            <person name="Li M."/>
        </authorList>
    </citation>
    <scope>NUCLEOTIDE SEQUENCE [LARGE SCALE GENOMIC DNA]</scope>
    <source>
        <strain evidence="3">HyVt-28</strain>
    </source>
</reference>